<proteinExistence type="predicted"/>
<dbReference type="InterPro" id="IPR004094">
    <property type="entry name" value="Antistasin-like"/>
</dbReference>
<organism evidence="2">
    <name type="scientific">viral metagenome</name>
    <dbReference type="NCBI Taxonomy" id="1070528"/>
    <lineage>
        <taxon>unclassified sequences</taxon>
        <taxon>metagenomes</taxon>
        <taxon>organismal metagenomes</taxon>
    </lineage>
</organism>
<dbReference type="Pfam" id="PF02822">
    <property type="entry name" value="Antistasin"/>
    <property type="match status" value="1"/>
</dbReference>
<feature type="domain" description="Antistasin-like" evidence="1">
    <location>
        <begin position="112"/>
        <end position="137"/>
    </location>
</feature>
<sequence>MNKLLKIFFLNVLTSAQELNSVGGQRDDNNCLIGSGYTWCESSQNCIRQWETPCDDNYNNCNDCLTRQKNGQNIACPINCDIAIDPMPPVAIDPMPPVAIPMPPVAIDPMPCPEVMCMMYCQFGNKIDSNGCQICECNEILPDPITDVDCTLNQPSCDDYTYICPKITEVTSCNTGGIYGYTTYLLSVIVKPNMNIKNIYAIFGDKEHVMYLPPAFNLDTSSNQNIGGISNYMSEFIPNIQYDSWLTIGITNGNIDNQISSVGIDFASWTTVNGINIDNGAVYVTDPQQILSNNDEYIIGQITTTTDSDYTAIFNIQGKTLDDTVDRSWVENNVLFELKSPVDNIHNDIPNDCISWYDGCNTCRVSNGNIGGCTRMMCFKEDNPRCLQYYTSGH</sequence>
<dbReference type="PROSITE" id="PS51252">
    <property type="entry name" value="ANTISTASIN"/>
    <property type="match status" value="1"/>
</dbReference>
<dbReference type="SUPFAM" id="SSF57262">
    <property type="entry name" value="Leech antihemostatic proteins"/>
    <property type="match status" value="1"/>
</dbReference>
<dbReference type="AlphaFoldDB" id="A0A6C0CXR2"/>
<evidence type="ECO:0000259" key="1">
    <source>
        <dbReference type="PROSITE" id="PS51252"/>
    </source>
</evidence>
<reference evidence="2" key="1">
    <citation type="journal article" date="2020" name="Nature">
        <title>Giant virus diversity and host interactions through global metagenomics.</title>
        <authorList>
            <person name="Schulz F."/>
            <person name="Roux S."/>
            <person name="Paez-Espino D."/>
            <person name="Jungbluth S."/>
            <person name="Walsh D.A."/>
            <person name="Denef V.J."/>
            <person name="McMahon K.D."/>
            <person name="Konstantinidis K.T."/>
            <person name="Eloe-Fadrosh E.A."/>
            <person name="Kyrpides N.C."/>
            <person name="Woyke T."/>
        </authorList>
    </citation>
    <scope>NUCLEOTIDE SEQUENCE</scope>
    <source>
        <strain evidence="2">GVMAG-M-3300023110-24</strain>
    </source>
</reference>
<dbReference type="EMBL" id="MN739509">
    <property type="protein sequence ID" value="QHT09298.1"/>
    <property type="molecule type" value="Genomic_DNA"/>
</dbReference>
<evidence type="ECO:0000313" key="2">
    <source>
        <dbReference type="EMBL" id="QHT09298.1"/>
    </source>
</evidence>
<dbReference type="Gene3D" id="2.10.22.10">
    <property type="entry name" value="Antistasin, domain 1"/>
    <property type="match status" value="1"/>
</dbReference>
<protein>
    <recommendedName>
        <fullName evidence="1">Antistasin-like domain-containing protein</fullName>
    </recommendedName>
</protein>
<dbReference type="InterPro" id="IPR011061">
    <property type="entry name" value="Hirudin/antistatin"/>
</dbReference>
<name>A0A6C0CXR2_9ZZZZ</name>
<dbReference type="GO" id="GO:0004867">
    <property type="term" value="F:serine-type endopeptidase inhibitor activity"/>
    <property type="evidence" value="ECO:0007669"/>
    <property type="project" value="InterPro"/>
</dbReference>
<accession>A0A6C0CXR2</accession>